<dbReference type="EMBL" id="JAYMYJ010000120">
    <property type="protein sequence ID" value="MEB4592026.1"/>
    <property type="molecule type" value="Genomic_DNA"/>
</dbReference>
<evidence type="ECO:0000256" key="3">
    <source>
        <dbReference type="ARBA" id="ARBA00022679"/>
    </source>
</evidence>
<keyword evidence="3 6" id="KW-0808">Transferase</keyword>
<evidence type="ECO:0000256" key="4">
    <source>
        <dbReference type="ARBA" id="ARBA00022898"/>
    </source>
</evidence>
<evidence type="ECO:0000256" key="1">
    <source>
        <dbReference type="ARBA" id="ARBA00001933"/>
    </source>
</evidence>
<dbReference type="Proteomes" id="UP001308005">
    <property type="component" value="Unassembled WGS sequence"/>
</dbReference>
<dbReference type="Gene3D" id="3.40.640.10">
    <property type="entry name" value="Type I PLP-dependent aspartate aminotransferase-like (Major domain)"/>
    <property type="match status" value="1"/>
</dbReference>
<evidence type="ECO:0000256" key="5">
    <source>
        <dbReference type="RuleBase" id="RU003560"/>
    </source>
</evidence>
<comment type="cofactor">
    <cofactor evidence="1">
        <name>pyridoxal 5'-phosphate</name>
        <dbReference type="ChEBI" id="CHEBI:597326"/>
    </cofactor>
</comment>
<dbReference type="InterPro" id="IPR015421">
    <property type="entry name" value="PyrdxlP-dep_Trfase_major"/>
</dbReference>
<dbReference type="Gene3D" id="3.90.1150.10">
    <property type="entry name" value="Aspartate Aminotransferase, domain 1"/>
    <property type="match status" value="1"/>
</dbReference>
<proteinExistence type="inferred from homology"/>
<dbReference type="InterPro" id="IPR005814">
    <property type="entry name" value="Aminotrans_3"/>
</dbReference>
<comment type="caution">
    <text evidence="6">The sequence shown here is derived from an EMBL/GenBank/DDBJ whole genome shotgun (WGS) entry which is preliminary data.</text>
</comment>
<gene>
    <name evidence="6" type="ORF">VSS37_13615</name>
</gene>
<dbReference type="PROSITE" id="PS00600">
    <property type="entry name" value="AA_TRANSFER_CLASS_3"/>
    <property type="match status" value="1"/>
</dbReference>
<dbReference type="CDD" id="cd00610">
    <property type="entry name" value="OAT_like"/>
    <property type="match status" value="1"/>
</dbReference>
<reference evidence="6 7" key="2">
    <citation type="submission" date="2024-01" db="EMBL/GenBank/DDBJ databases">
        <authorList>
            <person name="Xie X."/>
        </authorList>
    </citation>
    <scope>NUCLEOTIDE SEQUENCE [LARGE SCALE GENOMIC DNA]</scope>
    <source>
        <strain evidence="6">SCUT-1</strain>
    </source>
</reference>
<dbReference type="InterPro" id="IPR050103">
    <property type="entry name" value="Class-III_PLP-dep_AT"/>
</dbReference>
<evidence type="ECO:0000313" key="7">
    <source>
        <dbReference type="Proteomes" id="UP001308005"/>
    </source>
</evidence>
<dbReference type="NCBIfam" id="NF002325">
    <property type="entry name" value="PRK01278.1"/>
    <property type="match status" value="1"/>
</dbReference>
<accession>A0ABU6CZM8</accession>
<dbReference type="RefSeq" id="WP_324696077.1">
    <property type="nucleotide sequence ID" value="NZ_JAYMYJ010000120.1"/>
</dbReference>
<dbReference type="Pfam" id="PF00202">
    <property type="entry name" value="Aminotran_3"/>
    <property type="match status" value="1"/>
</dbReference>
<dbReference type="SUPFAM" id="SSF53383">
    <property type="entry name" value="PLP-dependent transferases"/>
    <property type="match status" value="1"/>
</dbReference>
<dbReference type="InterPro" id="IPR015424">
    <property type="entry name" value="PyrdxlP-dep_Trfase"/>
</dbReference>
<comment type="similarity">
    <text evidence="5">Belongs to the class-III pyridoxal-phosphate-dependent aminotransferase family.</text>
</comment>
<sequence>MQTKADNPFHPLMQIAPRPDAIFEQGAGGWLTDNHGKRYLDFIQGWAVNTLGHCPDAIVQALTQQAGRLINASPAFYNRPLLECAAKLTQHSAFDQVFFANSGAEANEGAIKLARKWGQSHKNGAWKIITFANSFHGRTLTTMAASGKPAFATLFEPKTPGFHKVPFNDAEAVRAAIDADTVAIMLEPIQGEAGVIPATTEFMQALRALADDHRLLLICDEVQTGMGRTGDLFAYQGYGVEPDVMTLGKGLGGGVPISALLAKTHACVFAAGEQGGTYNGNPLMTAVAATVLDALLEPDFLPQARARSAQMLSALESLSRQFGLGEVRGKGLLLALDTGDRDAAAIAQDCFARGLLINAPQPHTLRFMPALNVSAEEISLMAGVLGDSLNSPLQ</sequence>
<dbReference type="GO" id="GO:0003992">
    <property type="term" value="F:N2-acetyl-L-ornithine:2-oxoglutarate 5-aminotransferase activity"/>
    <property type="evidence" value="ECO:0007669"/>
    <property type="project" value="UniProtKB-EC"/>
</dbReference>
<keyword evidence="7" id="KW-1185">Reference proteome</keyword>
<dbReference type="PANTHER" id="PTHR11986:SF79">
    <property type="entry name" value="ACETYLORNITHINE AMINOTRANSFERASE, MITOCHONDRIAL"/>
    <property type="match status" value="1"/>
</dbReference>
<keyword evidence="2 6" id="KW-0032">Aminotransferase</keyword>
<protein>
    <submittedName>
        <fullName evidence="6">Acetylornithine transaminase</fullName>
        <ecNumber evidence="6">2.6.1.11</ecNumber>
    </submittedName>
</protein>
<dbReference type="InterPro" id="IPR015422">
    <property type="entry name" value="PyrdxlP-dep_Trfase_small"/>
</dbReference>
<dbReference type="PANTHER" id="PTHR11986">
    <property type="entry name" value="AMINOTRANSFERASE CLASS III"/>
    <property type="match status" value="1"/>
</dbReference>
<name>A0ABU6CZM8_9GAMM</name>
<organism evidence="6 7">
    <name type="scientific">Candidatus Thiothrix phosphatis</name>
    <dbReference type="NCBI Taxonomy" id="3112415"/>
    <lineage>
        <taxon>Bacteria</taxon>
        <taxon>Pseudomonadati</taxon>
        <taxon>Pseudomonadota</taxon>
        <taxon>Gammaproteobacteria</taxon>
        <taxon>Thiotrichales</taxon>
        <taxon>Thiotrichaceae</taxon>
        <taxon>Thiothrix</taxon>
    </lineage>
</organism>
<dbReference type="NCBIfam" id="NF002985">
    <property type="entry name" value="PRK03715.1"/>
    <property type="match status" value="1"/>
</dbReference>
<dbReference type="PIRSF" id="PIRSF000521">
    <property type="entry name" value="Transaminase_4ab_Lys_Orn"/>
    <property type="match status" value="1"/>
</dbReference>
<dbReference type="EC" id="2.6.1.11" evidence="6"/>
<evidence type="ECO:0000256" key="2">
    <source>
        <dbReference type="ARBA" id="ARBA00022576"/>
    </source>
</evidence>
<evidence type="ECO:0000313" key="6">
    <source>
        <dbReference type="EMBL" id="MEB4592026.1"/>
    </source>
</evidence>
<reference evidence="7" key="1">
    <citation type="submission" date="2023-07" db="EMBL/GenBank/DDBJ databases">
        <title>The carbon used by Thiothrix.</title>
        <authorList>
            <person name="Chen L."/>
        </authorList>
    </citation>
    <scope>NUCLEOTIDE SEQUENCE [LARGE SCALE GENOMIC DNA]</scope>
</reference>
<dbReference type="InterPro" id="IPR049704">
    <property type="entry name" value="Aminotrans_3_PPA_site"/>
</dbReference>
<keyword evidence="4 5" id="KW-0663">Pyridoxal phosphate</keyword>